<dbReference type="Pfam" id="PF14040">
    <property type="entry name" value="DNase_NucA_NucB"/>
    <property type="match status" value="1"/>
</dbReference>
<evidence type="ECO:0000313" key="4">
    <source>
        <dbReference type="EMBL" id="PYI00910.1"/>
    </source>
</evidence>
<evidence type="ECO:0000259" key="3">
    <source>
        <dbReference type="Pfam" id="PF14040"/>
    </source>
</evidence>
<feature type="region of interest" description="Disordered" evidence="1">
    <location>
        <begin position="29"/>
        <end position="48"/>
    </location>
</feature>
<name>A0A319DU57_ASPSB</name>
<evidence type="ECO:0000256" key="2">
    <source>
        <dbReference type="SAM" id="SignalP"/>
    </source>
</evidence>
<accession>A0A319DU57</accession>
<keyword evidence="2" id="KW-0732">Signal</keyword>
<evidence type="ECO:0000313" key="5">
    <source>
        <dbReference type="Proteomes" id="UP000248423"/>
    </source>
</evidence>
<dbReference type="OrthoDB" id="2748312at2759"/>
<feature type="domain" description="Deoxyribonuclease NucA/NucB" evidence="3">
    <location>
        <begin position="67"/>
        <end position="173"/>
    </location>
</feature>
<reference evidence="4 5" key="1">
    <citation type="submission" date="2018-02" db="EMBL/GenBank/DDBJ databases">
        <title>The genomes of Aspergillus section Nigri reveals drivers in fungal speciation.</title>
        <authorList>
            <consortium name="DOE Joint Genome Institute"/>
            <person name="Vesth T.C."/>
            <person name="Nybo J."/>
            <person name="Theobald S."/>
            <person name="Brandl J."/>
            <person name="Frisvad J.C."/>
            <person name="Nielsen K.F."/>
            <person name="Lyhne E.K."/>
            <person name="Kogle M.E."/>
            <person name="Kuo A."/>
            <person name="Riley R."/>
            <person name="Clum A."/>
            <person name="Nolan M."/>
            <person name="Lipzen A."/>
            <person name="Salamov A."/>
            <person name="Henrissat B."/>
            <person name="Wiebenga A."/>
            <person name="De vries R.P."/>
            <person name="Grigoriev I.V."/>
            <person name="Mortensen U.H."/>
            <person name="Andersen M.R."/>
            <person name="Baker S.E."/>
        </authorList>
    </citation>
    <scope>NUCLEOTIDE SEQUENCE [LARGE SCALE GENOMIC DNA]</scope>
    <source>
        <strain evidence="4 5">CBS 121057</strain>
    </source>
</reference>
<proteinExistence type="predicted"/>
<dbReference type="VEuPathDB" id="FungiDB:BO78DRAFT_437150"/>
<organism evidence="4 5">
    <name type="scientific">Aspergillus sclerotiicarbonarius (strain CBS 121057 / IBT 28362)</name>
    <dbReference type="NCBI Taxonomy" id="1448318"/>
    <lineage>
        <taxon>Eukaryota</taxon>
        <taxon>Fungi</taxon>
        <taxon>Dikarya</taxon>
        <taxon>Ascomycota</taxon>
        <taxon>Pezizomycotina</taxon>
        <taxon>Eurotiomycetes</taxon>
        <taxon>Eurotiomycetidae</taxon>
        <taxon>Eurotiales</taxon>
        <taxon>Aspergillaceae</taxon>
        <taxon>Aspergillus</taxon>
        <taxon>Aspergillus subgen. Circumdati</taxon>
    </lineage>
</organism>
<dbReference type="STRING" id="1448318.A0A319DU57"/>
<feature type="region of interest" description="Disordered" evidence="1">
    <location>
        <begin position="85"/>
        <end position="108"/>
    </location>
</feature>
<protein>
    <recommendedName>
        <fullName evidence="3">Deoxyribonuclease NucA/NucB domain-containing protein</fullName>
    </recommendedName>
</protein>
<evidence type="ECO:0000256" key="1">
    <source>
        <dbReference type="SAM" id="MobiDB-lite"/>
    </source>
</evidence>
<keyword evidence="5" id="KW-1185">Reference proteome</keyword>
<feature type="signal peptide" evidence="2">
    <location>
        <begin position="1"/>
        <end position="23"/>
    </location>
</feature>
<feature type="chain" id="PRO_5016438067" description="Deoxyribonuclease NucA/NucB domain-containing protein" evidence="2">
    <location>
        <begin position="24"/>
        <end position="251"/>
    </location>
</feature>
<gene>
    <name evidence="4" type="ORF">BO78DRAFT_437150</name>
</gene>
<dbReference type="EMBL" id="KZ826431">
    <property type="protein sequence ID" value="PYI00910.1"/>
    <property type="molecule type" value="Genomic_DNA"/>
</dbReference>
<dbReference type="AlphaFoldDB" id="A0A319DU57"/>
<dbReference type="InterPro" id="IPR029476">
    <property type="entry name" value="DNase_NucA_NucB"/>
</dbReference>
<dbReference type="Proteomes" id="UP000248423">
    <property type="component" value="Unassembled WGS sequence"/>
</dbReference>
<sequence length="251" mass="27367">MKIPSTALLTTILSLSTLPQTLAFPTDTTTEIDTLSPRSNPGDSKSNPIKAQIEIRGSDALTYDVDCWAMLCKGKSSVMQKVDTDAADKNRQVDSGSAANKQPFKDPSKYGLKASPATNAWGNNQGWVSAEEFPFASTMEGGKNAILVGVTVDSQNEQKTSLRSFYQTNKIKSYDSKTKKADGSWFEITGFKVKAGKTANIGPYCKAFNDNKKKGDLCKSTKAVVGDWGFDVAQYAYVYNHSTKKFDYVGK</sequence>